<gene>
    <name evidence="1" type="ORF">GNE12_15120</name>
</gene>
<dbReference type="Proteomes" id="UP000570851">
    <property type="component" value="Unassembled WGS sequence"/>
</dbReference>
<dbReference type="GeneID" id="58726330"/>
<reference evidence="1 2" key="1">
    <citation type="submission" date="2019-11" db="EMBL/GenBank/DDBJ databases">
        <title>Comparison of genomes from free-living endosymbiotic cyanobacteria isolated from Azolla.</title>
        <authorList>
            <person name="Thiel T."/>
            <person name="Pratte B."/>
        </authorList>
    </citation>
    <scope>NUCLEOTIDE SEQUENCE [LARGE SCALE GENOMIC DNA]</scope>
    <source>
        <strain evidence="1 2">N2B</strain>
    </source>
</reference>
<dbReference type="RefSeq" id="WP_011320253.1">
    <property type="nucleotide sequence ID" value="NZ_JACKZP010000055.1"/>
</dbReference>
<evidence type="ECO:0000313" key="2">
    <source>
        <dbReference type="Proteomes" id="UP000570851"/>
    </source>
</evidence>
<dbReference type="EMBL" id="JACKZP010000055">
    <property type="protein sequence ID" value="MBC1303245.1"/>
    <property type="molecule type" value="Genomic_DNA"/>
</dbReference>
<accession>A0ABR6SA27</accession>
<keyword evidence="2" id="KW-1185">Reference proteome</keyword>
<protein>
    <submittedName>
        <fullName evidence="1">Uncharacterized protein</fullName>
    </submittedName>
</protein>
<name>A0ABR6SA27_ANAVA</name>
<comment type="caution">
    <text evidence="1">The sequence shown here is derived from an EMBL/GenBank/DDBJ whole genome shotgun (WGS) entry which is preliminary data.</text>
</comment>
<evidence type="ECO:0000313" key="1">
    <source>
        <dbReference type="EMBL" id="MBC1303245.1"/>
    </source>
</evidence>
<sequence>MRLNFIDSKQAISVNSAVSKFARGTLNLTLAAGLASLPSISNAQTVVPNQLQGEWSYGRISSIQYQDRYTGQSAQPNGSSDRFKVAPNGNYERARLLQINTYGCASYLFIQEKGKVKIDGQQLTFKPSESLVKGQQCSASNTYQRRNTAKTETYSWSLERNEYGQEVMVLETLDGKGKAHYGRPQ</sequence>
<organism evidence="1 2">
    <name type="scientific">Trichormus variabilis N2B</name>
    <dbReference type="NCBI Taxonomy" id="2681315"/>
    <lineage>
        <taxon>Bacteria</taxon>
        <taxon>Bacillati</taxon>
        <taxon>Cyanobacteriota</taxon>
        <taxon>Cyanophyceae</taxon>
        <taxon>Nostocales</taxon>
        <taxon>Nostocaceae</taxon>
        <taxon>Trichormus</taxon>
    </lineage>
</organism>
<proteinExistence type="predicted"/>